<name>A0A9X1RV24_9BURK</name>
<proteinExistence type="predicted"/>
<protein>
    <submittedName>
        <fullName evidence="1">Uncharacterized protein</fullName>
    </submittedName>
</protein>
<evidence type="ECO:0000313" key="2">
    <source>
        <dbReference type="Proteomes" id="UP001139308"/>
    </source>
</evidence>
<evidence type="ECO:0000313" key="1">
    <source>
        <dbReference type="EMBL" id="MCG5076617.1"/>
    </source>
</evidence>
<keyword evidence="2" id="KW-1185">Reference proteome</keyword>
<gene>
    <name evidence="1" type="ORF">L5014_25200</name>
</gene>
<dbReference type="Proteomes" id="UP001139308">
    <property type="component" value="Unassembled WGS sequence"/>
</dbReference>
<dbReference type="EMBL" id="JAKLJA010000025">
    <property type="protein sequence ID" value="MCG5076617.1"/>
    <property type="molecule type" value="Genomic_DNA"/>
</dbReference>
<dbReference type="AlphaFoldDB" id="A0A9X1RV24"/>
<accession>A0A9X1RV24</accession>
<organism evidence="1 2">
    <name type="scientific">Paraburkholderia tagetis</name>
    <dbReference type="NCBI Taxonomy" id="2913261"/>
    <lineage>
        <taxon>Bacteria</taxon>
        <taxon>Pseudomonadati</taxon>
        <taxon>Pseudomonadota</taxon>
        <taxon>Betaproteobacteria</taxon>
        <taxon>Burkholderiales</taxon>
        <taxon>Burkholderiaceae</taxon>
        <taxon>Paraburkholderia</taxon>
    </lineage>
</organism>
<sequence>MSAAINGHGRVFPQARCTVVKGQAIFDRDGRELWRCDAAYAEVHFELERIEASRGSTGEGA</sequence>
<reference evidence="1" key="1">
    <citation type="submission" date="2022-01" db="EMBL/GenBank/DDBJ databases">
        <title>Genome sequence and assembly of Parabukholderia sp. RG36.</title>
        <authorList>
            <person name="Chhetri G."/>
        </authorList>
    </citation>
    <scope>NUCLEOTIDE SEQUENCE</scope>
    <source>
        <strain evidence="1">RG36</strain>
    </source>
</reference>
<comment type="caution">
    <text evidence="1">The sequence shown here is derived from an EMBL/GenBank/DDBJ whole genome shotgun (WGS) entry which is preliminary data.</text>
</comment>